<comment type="caution">
    <text evidence="2">The sequence shown here is derived from an EMBL/GenBank/DDBJ whole genome shotgun (WGS) entry which is preliminary data.</text>
</comment>
<keyword evidence="3" id="KW-1185">Reference proteome</keyword>
<name>A0AAV7UBZ8_PLEWA</name>
<evidence type="ECO:0000313" key="3">
    <source>
        <dbReference type="Proteomes" id="UP001066276"/>
    </source>
</evidence>
<feature type="region of interest" description="Disordered" evidence="1">
    <location>
        <begin position="81"/>
        <end position="103"/>
    </location>
</feature>
<protein>
    <submittedName>
        <fullName evidence="2">Uncharacterized protein</fullName>
    </submittedName>
</protein>
<dbReference type="AlphaFoldDB" id="A0AAV7UBZ8"/>
<dbReference type="Proteomes" id="UP001066276">
    <property type="component" value="Chromosome 3_1"/>
</dbReference>
<sequence length="229" mass="24475">MKGGDRPRHNVAASPLLLLAHGAQQRHFKRKKKENGAGHCFYSWCPIAPRSSYVAAAARETLRTVFIFLGVGATGPSHGSAPSSFLHGARQHRKRISSGGAPSSLPKRCGLHSFLGSTSPSQCWHFLFSFPRRATAPFAPVLCGPRSPAGRALSDSGGVGGMGSGQFLRGGTGNPALRASQRFMYFRHRSLFGSTAGRCDGQHSPLSLAPMGLGLRRPHFSSFFHGLLL</sequence>
<accession>A0AAV7UBZ8</accession>
<organism evidence="2 3">
    <name type="scientific">Pleurodeles waltl</name>
    <name type="common">Iberian ribbed newt</name>
    <dbReference type="NCBI Taxonomy" id="8319"/>
    <lineage>
        <taxon>Eukaryota</taxon>
        <taxon>Metazoa</taxon>
        <taxon>Chordata</taxon>
        <taxon>Craniata</taxon>
        <taxon>Vertebrata</taxon>
        <taxon>Euteleostomi</taxon>
        <taxon>Amphibia</taxon>
        <taxon>Batrachia</taxon>
        <taxon>Caudata</taxon>
        <taxon>Salamandroidea</taxon>
        <taxon>Salamandridae</taxon>
        <taxon>Pleurodelinae</taxon>
        <taxon>Pleurodeles</taxon>
    </lineage>
</organism>
<proteinExistence type="predicted"/>
<reference evidence="2" key="1">
    <citation type="journal article" date="2022" name="bioRxiv">
        <title>Sequencing and chromosome-scale assembly of the giantPleurodeles waltlgenome.</title>
        <authorList>
            <person name="Brown T."/>
            <person name="Elewa A."/>
            <person name="Iarovenko S."/>
            <person name="Subramanian E."/>
            <person name="Araus A.J."/>
            <person name="Petzold A."/>
            <person name="Susuki M."/>
            <person name="Suzuki K.-i.T."/>
            <person name="Hayashi T."/>
            <person name="Toyoda A."/>
            <person name="Oliveira C."/>
            <person name="Osipova E."/>
            <person name="Leigh N.D."/>
            <person name="Simon A."/>
            <person name="Yun M.H."/>
        </authorList>
    </citation>
    <scope>NUCLEOTIDE SEQUENCE</scope>
    <source>
        <strain evidence="2">20211129_DDA</strain>
        <tissue evidence="2">Liver</tissue>
    </source>
</reference>
<evidence type="ECO:0000256" key="1">
    <source>
        <dbReference type="SAM" id="MobiDB-lite"/>
    </source>
</evidence>
<gene>
    <name evidence="2" type="ORF">NDU88_003415</name>
</gene>
<dbReference type="EMBL" id="JANPWB010000005">
    <property type="protein sequence ID" value="KAJ1186634.1"/>
    <property type="molecule type" value="Genomic_DNA"/>
</dbReference>
<evidence type="ECO:0000313" key="2">
    <source>
        <dbReference type="EMBL" id="KAJ1186634.1"/>
    </source>
</evidence>